<sequence>MAFTAEELALAEPQKESTIEAWYMDDSEEDQRLPHRRARRSPNKPATLSDLSKLGVTTWQLDADAHETDPKLAAVRKVRGYSYTEIITISKDKLPGYEEKIKSFYEEHIHNDEEIR</sequence>
<dbReference type="Proteomes" id="UP000054498">
    <property type="component" value="Unassembled WGS sequence"/>
</dbReference>
<dbReference type="AlphaFoldDB" id="A0A0D2M8S5"/>
<dbReference type="GO" id="GO:0046872">
    <property type="term" value="F:metal ion binding"/>
    <property type="evidence" value="ECO:0007669"/>
    <property type="project" value="UniProtKB-KW"/>
</dbReference>
<keyword evidence="8" id="KW-0408">Iron</keyword>
<dbReference type="GeneID" id="25741195"/>
<feature type="region of interest" description="Disordered" evidence="11">
    <location>
        <begin position="26"/>
        <end position="49"/>
    </location>
</feature>
<evidence type="ECO:0000256" key="7">
    <source>
        <dbReference type="ARBA" id="ARBA00023002"/>
    </source>
</evidence>
<organism evidence="12 13">
    <name type="scientific">Monoraphidium neglectum</name>
    <dbReference type="NCBI Taxonomy" id="145388"/>
    <lineage>
        <taxon>Eukaryota</taxon>
        <taxon>Viridiplantae</taxon>
        <taxon>Chlorophyta</taxon>
        <taxon>core chlorophytes</taxon>
        <taxon>Chlorophyceae</taxon>
        <taxon>CS clade</taxon>
        <taxon>Sphaeropleales</taxon>
        <taxon>Selenastraceae</taxon>
        <taxon>Monoraphidium</taxon>
    </lineage>
</organism>
<name>A0A0D2M8S5_9CHLO</name>
<evidence type="ECO:0000256" key="3">
    <source>
        <dbReference type="ARBA" id="ARBA00022596"/>
    </source>
</evidence>
<accession>A0A0D2M8S5</accession>
<evidence type="ECO:0000256" key="10">
    <source>
        <dbReference type="ARBA" id="ARBA00039005"/>
    </source>
</evidence>
<evidence type="ECO:0000256" key="6">
    <source>
        <dbReference type="ARBA" id="ARBA00022964"/>
    </source>
</evidence>
<dbReference type="OrthoDB" id="1867259at2759"/>
<reference evidence="12 13" key="1">
    <citation type="journal article" date="2013" name="BMC Genomics">
        <title>Reconstruction of the lipid metabolism for the microalga Monoraphidium neglectum from its genome sequence reveals characteristics suitable for biofuel production.</title>
        <authorList>
            <person name="Bogen C."/>
            <person name="Al-Dilaimi A."/>
            <person name="Albersmeier A."/>
            <person name="Wichmann J."/>
            <person name="Grundmann M."/>
            <person name="Rupp O."/>
            <person name="Lauersen K.J."/>
            <person name="Blifernez-Klassen O."/>
            <person name="Kalinowski J."/>
            <person name="Goesmann A."/>
            <person name="Mussgnug J.H."/>
            <person name="Kruse O."/>
        </authorList>
    </citation>
    <scope>NUCLEOTIDE SEQUENCE [LARGE SCALE GENOMIC DNA]</scope>
    <source>
        <strain evidence="12 13">SAG 48.87</strain>
    </source>
</reference>
<dbReference type="PANTHER" id="PTHR23418">
    <property type="entry name" value="ACIREDUCTONE DIOXYGENASE"/>
    <property type="match status" value="1"/>
</dbReference>
<evidence type="ECO:0000256" key="9">
    <source>
        <dbReference type="ARBA" id="ARBA00023167"/>
    </source>
</evidence>
<dbReference type="Pfam" id="PF03079">
    <property type="entry name" value="ARD"/>
    <property type="match status" value="1"/>
</dbReference>
<keyword evidence="13" id="KW-1185">Reference proteome</keyword>
<keyword evidence="5" id="KW-0479">Metal-binding</keyword>
<dbReference type="KEGG" id="mng:MNEG_8319"/>
<gene>
    <name evidence="12" type="ORF">MNEG_8319</name>
</gene>
<dbReference type="RefSeq" id="XP_013898664.1">
    <property type="nucleotide sequence ID" value="XM_014043210.1"/>
</dbReference>
<evidence type="ECO:0000313" key="13">
    <source>
        <dbReference type="Proteomes" id="UP000054498"/>
    </source>
</evidence>
<dbReference type="GO" id="GO:0010309">
    <property type="term" value="F:acireductone dioxygenase [iron(II)-requiring] activity"/>
    <property type="evidence" value="ECO:0007669"/>
    <property type="project" value="UniProtKB-EC"/>
</dbReference>
<keyword evidence="4" id="KW-0028">Amino-acid biosynthesis</keyword>
<dbReference type="InterPro" id="IPR011051">
    <property type="entry name" value="RmlC_Cupin_sf"/>
</dbReference>
<dbReference type="EC" id="1.13.11.54" evidence="10"/>
<evidence type="ECO:0000256" key="5">
    <source>
        <dbReference type="ARBA" id="ARBA00022723"/>
    </source>
</evidence>
<dbReference type="InterPro" id="IPR004313">
    <property type="entry name" value="ARD"/>
</dbReference>
<evidence type="ECO:0000313" key="12">
    <source>
        <dbReference type="EMBL" id="KIY99644.1"/>
    </source>
</evidence>
<dbReference type="InterPro" id="IPR014710">
    <property type="entry name" value="RmlC-like_jellyroll"/>
</dbReference>
<keyword evidence="3" id="KW-0533">Nickel</keyword>
<evidence type="ECO:0000256" key="2">
    <source>
        <dbReference type="ARBA" id="ARBA00001954"/>
    </source>
</evidence>
<dbReference type="EMBL" id="KK101785">
    <property type="protein sequence ID" value="KIY99644.1"/>
    <property type="molecule type" value="Genomic_DNA"/>
</dbReference>
<evidence type="ECO:0000256" key="1">
    <source>
        <dbReference type="ARBA" id="ARBA00000428"/>
    </source>
</evidence>
<protein>
    <recommendedName>
        <fullName evidence="10">acireductone dioxygenase (Fe(2+)-requiring)</fullName>
        <ecNumber evidence="10">1.13.11.54</ecNumber>
    </recommendedName>
</protein>
<dbReference type="STRING" id="145388.A0A0D2M8S5"/>
<dbReference type="Gene3D" id="2.60.120.10">
    <property type="entry name" value="Jelly Rolls"/>
    <property type="match status" value="1"/>
</dbReference>
<dbReference type="SUPFAM" id="SSF51182">
    <property type="entry name" value="RmlC-like cupins"/>
    <property type="match status" value="1"/>
</dbReference>
<evidence type="ECO:0000256" key="8">
    <source>
        <dbReference type="ARBA" id="ARBA00023004"/>
    </source>
</evidence>
<keyword evidence="6 12" id="KW-0223">Dioxygenase</keyword>
<dbReference type="PANTHER" id="PTHR23418:SF0">
    <property type="entry name" value="ACIREDUCTONE DIOXYGENASE"/>
    <property type="match status" value="1"/>
</dbReference>
<comment type="cofactor">
    <cofactor evidence="2">
        <name>Fe(2+)</name>
        <dbReference type="ChEBI" id="CHEBI:29033"/>
    </cofactor>
</comment>
<evidence type="ECO:0000256" key="11">
    <source>
        <dbReference type="SAM" id="MobiDB-lite"/>
    </source>
</evidence>
<comment type="catalytic activity">
    <reaction evidence="1">
        <text>1,2-dihydroxy-5-(methylsulfanyl)pent-1-en-3-one + O2 = 4-methylsulfanyl-2-oxobutanoate + formate + 2 H(+)</text>
        <dbReference type="Rhea" id="RHEA:24504"/>
        <dbReference type="ChEBI" id="CHEBI:15378"/>
        <dbReference type="ChEBI" id="CHEBI:15379"/>
        <dbReference type="ChEBI" id="CHEBI:15740"/>
        <dbReference type="ChEBI" id="CHEBI:16723"/>
        <dbReference type="ChEBI" id="CHEBI:49252"/>
        <dbReference type="EC" id="1.13.11.54"/>
    </reaction>
</comment>
<proteinExistence type="predicted"/>
<keyword evidence="7 12" id="KW-0560">Oxidoreductase</keyword>
<evidence type="ECO:0000256" key="4">
    <source>
        <dbReference type="ARBA" id="ARBA00022605"/>
    </source>
</evidence>
<dbReference type="GO" id="GO:0009086">
    <property type="term" value="P:methionine biosynthetic process"/>
    <property type="evidence" value="ECO:0007669"/>
    <property type="project" value="UniProtKB-KW"/>
</dbReference>
<keyword evidence="9" id="KW-0486">Methionine biosynthesis</keyword>